<feature type="domain" description="Peptidase A1" evidence="8">
    <location>
        <begin position="119"/>
        <end position="478"/>
    </location>
</feature>
<dbReference type="FunFam" id="2.40.70.10:FF:000033">
    <property type="entry name" value="Aspartyl protease family protein"/>
    <property type="match status" value="1"/>
</dbReference>
<comment type="similarity">
    <text evidence="1">Belongs to the peptidase A1 family.</text>
</comment>
<dbReference type="PANTHER" id="PTHR47967:SF69">
    <property type="entry name" value="ASPARTIC PROTEINASE NANA, CHLOROPLAST"/>
    <property type="match status" value="1"/>
</dbReference>
<evidence type="ECO:0000256" key="1">
    <source>
        <dbReference type="ARBA" id="ARBA00007447"/>
    </source>
</evidence>
<dbReference type="GO" id="GO:0006508">
    <property type="term" value="P:proteolysis"/>
    <property type="evidence" value="ECO:0007669"/>
    <property type="project" value="UniProtKB-KW"/>
</dbReference>
<dbReference type="InterPro" id="IPR051708">
    <property type="entry name" value="Plant_Aspart_Prot_A1"/>
</dbReference>
<evidence type="ECO:0000313" key="9">
    <source>
        <dbReference type="EMBL" id="KAG6627220.1"/>
    </source>
</evidence>
<comment type="caution">
    <text evidence="9">The sequence shown here is derived from an EMBL/GenBank/DDBJ whole genome shotgun (WGS) entry which is preliminary data.</text>
</comment>
<evidence type="ECO:0000256" key="5">
    <source>
        <dbReference type="ARBA" id="ARBA00023180"/>
    </source>
</evidence>
<keyword evidence="5" id="KW-0325">Glycoprotein</keyword>
<dbReference type="InterPro" id="IPR034161">
    <property type="entry name" value="Pepsin-like_plant"/>
</dbReference>
<keyword evidence="7" id="KW-0732">Signal</keyword>
<keyword evidence="10" id="KW-1185">Reference proteome</keyword>
<dbReference type="InterPro" id="IPR033121">
    <property type="entry name" value="PEPTIDASE_A1"/>
</dbReference>
<evidence type="ECO:0000256" key="3">
    <source>
        <dbReference type="ARBA" id="ARBA00022750"/>
    </source>
</evidence>
<dbReference type="PANTHER" id="PTHR47967">
    <property type="entry name" value="OS07G0603500 PROTEIN-RELATED"/>
    <property type="match status" value="1"/>
</dbReference>
<dbReference type="GO" id="GO:0004190">
    <property type="term" value="F:aspartic-type endopeptidase activity"/>
    <property type="evidence" value="ECO:0007669"/>
    <property type="project" value="UniProtKB-KW"/>
</dbReference>
<accession>A0A8T1NE12</accession>
<dbReference type="Pfam" id="PF14541">
    <property type="entry name" value="TAXi_C"/>
    <property type="match status" value="1"/>
</dbReference>
<reference evidence="9" key="1">
    <citation type="submission" date="2020-12" db="EMBL/GenBank/DDBJ databases">
        <title>WGS assembly of Carya illinoinensis cv. Pawnee.</title>
        <authorList>
            <person name="Platts A."/>
            <person name="Shu S."/>
            <person name="Wright S."/>
            <person name="Barry K."/>
            <person name="Edger P."/>
            <person name="Pires J.C."/>
            <person name="Schmutz J."/>
        </authorList>
    </citation>
    <scope>NUCLEOTIDE SEQUENCE</scope>
    <source>
        <tissue evidence="9">Leaf</tissue>
    </source>
</reference>
<dbReference type="InterPro" id="IPR032799">
    <property type="entry name" value="TAXi_C"/>
</dbReference>
<feature type="region of interest" description="Disordered" evidence="6">
    <location>
        <begin position="84"/>
        <end position="110"/>
    </location>
</feature>
<dbReference type="AlphaFoldDB" id="A0A8T1NE12"/>
<keyword evidence="3" id="KW-0064">Aspartyl protease</keyword>
<dbReference type="CDD" id="cd05476">
    <property type="entry name" value="pepsin_A_like_plant"/>
    <property type="match status" value="1"/>
</dbReference>
<evidence type="ECO:0000256" key="4">
    <source>
        <dbReference type="ARBA" id="ARBA00022801"/>
    </source>
</evidence>
<sequence length="485" mass="53824">MMKWRTVSLLFMIFLLSICSFHGLVLAHDLPQEEPDMMRLELIHRHSPQLIGTVHGGPWPFKTRLERVKELVERDIVRHRVTISHKRSGQGRLSTRRKDSETSAEMPMSSGADYGTGQYFVQVKVGKPARAFLLIADAGSELTWVNCRYGCGSKNCNTHKGRLRNHRRVYLADRSSSFETIPCLSKMCKIELMNLFSLARCPTPSTPCAYDYSYLDGSAALGFFANDTITVGLTNGRKMMLENVLIGCTESTRGQGFKGADGVLGLGYGKHSFARKAAGKFGDKFSYCLVDHLSPKNISNQLIFGTNRNKHSLTRNIQHTKLLLNAIPPFYAVNILGISIGGVMLRIPTEVWDASLGGGTILDSGSSLTLLAEPAYNPVMTALQMSVSTYERLDLKPFEYCFKSTGFNESLVPRLVFHFTDGARFEPPVKSYIIDVAPESKCLGFVSVIWPSTSIIGNIMQQNNLWEFDLVRGTVGFAPSSCTCT</sequence>
<proteinExistence type="inferred from homology"/>
<dbReference type="InterPro" id="IPR032861">
    <property type="entry name" value="TAXi_N"/>
</dbReference>
<name>A0A8T1NE12_CARIL</name>
<dbReference type="Proteomes" id="UP000811609">
    <property type="component" value="Chromosome 15"/>
</dbReference>
<keyword evidence="2" id="KW-0645">Protease</keyword>
<feature type="signal peptide" evidence="7">
    <location>
        <begin position="1"/>
        <end position="27"/>
    </location>
</feature>
<dbReference type="PROSITE" id="PS51767">
    <property type="entry name" value="PEPTIDASE_A1"/>
    <property type="match status" value="1"/>
</dbReference>
<evidence type="ECO:0000256" key="6">
    <source>
        <dbReference type="SAM" id="MobiDB-lite"/>
    </source>
</evidence>
<evidence type="ECO:0000259" key="8">
    <source>
        <dbReference type="PROSITE" id="PS51767"/>
    </source>
</evidence>
<gene>
    <name evidence="9" type="ORF">CIPAW_15G111300</name>
</gene>
<organism evidence="9 10">
    <name type="scientific">Carya illinoinensis</name>
    <name type="common">Pecan</name>
    <dbReference type="NCBI Taxonomy" id="32201"/>
    <lineage>
        <taxon>Eukaryota</taxon>
        <taxon>Viridiplantae</taxon>
        <taxon>Streptophyta</taxon>
        <taxon>Embryophyta</taxon>
        <taxon>Tracheophyta</taxon>
        <taxon>Spermatophyta</taxon>
        <taxon>Magnoliopsida</taxon>
        <taxon>eudicotyledons</taxon>
        <taxon>Gunneridae</taxon>
        <taxon>Pentapetalae</taxon>
        <taxon>rosids</taxon>
        <taxon>fabids</taxon>
        <taxon>Fagales</taxon>
        <taxon>Juglandaceae</taxon>
        <taxon>Carya</taxon>
    </lineage>
</organism>
<protein>
    <recommendedName>
        <fullName evidence="8">Peptidase A1 domain-containing protein</fullName>
    </recommendedName>
</protein>
<evidence type="ECO:0000313" key="10">
    <source>
        <dbReference type="Proteomes" id="UP000811609"/>
    </source>
</evidence>
<feature type="chain" id="PRO_5035924777" description="Peptidase A1 domain-containing protein" evidence="7">
    <location>
        <begin position="28"/>
        <end position="485"/>
    </location>
</feature>
<evidence type="ECO:0000256" key="2">
    <source>
        <dbReference type="ARBA" id="ARBA00022670"/>
    </source>
</evidence>
<keyword evidence="4" id="KW-0378">Hydrolase</keyword>
<dbReference type="EMBL" id="CM031823">
    <property type="protein sequence ID" value="KAG6627220.1"/>
    <property type="molecule type" value="Genomic_DNA"/>
</dbReference>
<evidence type="ECO:0000256" key="7">
    <source>
        <dbReference type="SAM" id="SignalP"/>
    </source>
</evidence>
<dbReference type="Pfam" id="PF14543">
    <property type="entry name" value="TAXi_N"/>
    <property type="match status" value="1"/>
</dbReference>